<proteinExistence type="predicted"/>
<name>A0ABT3B6A7_9CYAN</name>
<dbReference type="Pfam" id="PF00856">
    <property type="entry name" value="SET"/>
    <property type="match status" value="1"/>
</dbReference>
<gene>
    <name evidence="2" type="ORF">OGM63_25920</name>
</gene>
<accession>A0ABT3B6A7</accession>
<comment type="caution">
    <text evidence="2">The sequence shown here is derived from an EMBL/GenBank/DDBJ whole genome shotgun (WGS) entry which is preliminary data.</text>
</comment>
<dbReference type="PANTHER" id="PTHR12350">
    <property type="entry name" value="HISTONE-LYSINE N-METHYLTRANSFERASE-RELATED"/>
    <property type="match status" value="1"/>
</dbReference>
<dbReference type="PROSITE" id="PS50280">
    <property type="entry name" value="SET"/>
    <property type="match status" value="1"/>
</dbReference>
<evidence type="ECO:0000313" key="3">
    <source>
        <dbReference type="Proteomes" id="UP001526143"/>
    </source>
</evidence>
<dbReference type="Proteomes" id="UP001526143">
    <property type="component" value="Unassembled WGS sequence"/>
</dbReference>
<keyword evidence="3" id="KW-1185">Reference proteome</keyword>
<dbReference type="Gene3D" id="2.170.270.10">
    <property type="entry name" value="SET domain"/>
    <property type="match status" value="1"/>
</dbReference>
<dbReference type="SUPFAM" id="SSF82199">
    <property type="entry name" value="SET domain"/>
    <property type="match status" value="1"/>
</dbReference>
<dbReference type="InterPro" id="IPR053201">
    <property type="entry name" value="Flavunoidine_N-MTase"/>
</dbReference>
<feature type="domain" description="SET" evidence="1">
    <location>
        <begin position="20"/>
        <end position="120"/>
    </location>
</feature>
<dbReference type="EMBL" id="JAOWRF010000369">
    <property type="protein sequence ID" value="MCV3216902.1"/>
    <property type="molecule type" value="Genomic_DNA"/>
</dbReference>
<sequence length="180" mass="20770">MKNQIFSTNEELTTTQHQVTKVSSFAEVWECLLTGDKSLHATVNFIPGDIISNLRTKEILTDPNYLTVQLNEEEHIMFTPEFLHYINHSCDPNVFFDTTKKVATCLRKIEVGEEMTFFYPSTEWSMAQEFDCDCKTERCVGRIQGAAHLPPAILQTYQISDYIKQLVFEEVDDTNLMVDK</sequence>
<evidence type="ECO:0000259" key="1">
    <source>
        <dbReference type="PROSITE" id="PS50280"/>
    </source>
</evidence>
<dbReference type="InterPro" id="IPR046341">
    <property type="entry name" value="SET_dom_sf"/>
</dbReference>
<evidence type="ECO:0000313" key="2">
    <source>
        <dbReference type="EMBL" id="MCV3216902.1"/>
    </source>
</evidence>
<dbReference type="PANTHER" id="PTHR12350:SF19">
    <property type="entry name" value="SET DOMAIN-CONTAINING PROTEIN"/>
    <property type="match status" value="1"/>
</dbReference>
<dbReference type="InterPro" id="IPR001214">
    <property type="entry name" value="SET_dom"/>
</dbReference>
<protein>
    <submittedName>
        <fullName evidence="2">SET domain-containing protein-lysine N-methyltransferase</fullName>
    </submittedName>
</protein>
<organism evidence="2 3">
    <name type="scientific">Plectonema radiosum NIES-515</name>
    <dbReference type="NCBI Taxonomy" id="2986073"/>
    <lineage>
        <taxon>Bacteria</taxon>
        <taxon>Bacillati</taxon>
        <taxon>Cyanobacteriota</taxon>
        <taxon>Cyanophyceae</taxon>
        <taxon>Oscillatoriophycideae</taxon>
        <taxon>Oscillatoriales</taxon>
        <taxon>Microcoleaceae</taxon>
        <taxon>Plectonema</taxon>
    </lineage>
</organism>
<reference evidence="2 3" key="1">
    <citation type="submission" date="2022-10" db="EMBL/GenBank/DDBJ databases">
        <title>Identification of biosynthetic pathway for the production of the potent trypsin inhibitor radiosumin.</title>
        <authorList>
            <person name="Fewer D.P."/>
            <person name="Delbaje E."/>
            <person name="Ouyang X."/>
            <person name="Agostino P.D."/>
            <person name="Wahlsten M."/>
            <person name="Jokela J."/>
            <person name="Permi P."/>
            <person name="Haapaniemi E."/>
            <person name="Koistinen H."/>
        </authorList>
    </citation>
    <scope>NUCLEOTIDE SEQUENCE [LARGE SCALE GENOMIC DNA]</scope>
    <source>
        <strain evidence="2 3">NIES-515</strain>
    </source>
</reference>